<evidence type="ECO:0000256" key="7">
    <source>
        <dbReference type="ARBA" id="ARBA00022490"/>
    </source>
</evidence>
<keyword evidence="8 12" id="KW-0554">One-carbon metabolism</keyword>
<proteinExistence type="inferred from homology"/>
<evidence type="ECO:0000256" key="2">
    <source>
        <dbReference type="ARBA" id="ARBA00004496"/>
    </source>
</evidence>
<keyword evidence="7 12" id="KW-0963">Cytoplasm</keyword>
<dbReference type="GO" id="GO:0018759">
    <property type="term" value="F:methenyltetrahydromethanopterin cyclohydrolase activity"/>
    <property type="evidence" value="ECO:0007669"/>
    <property type="project" value="UniProtKB-EC"/>
</dbReference>
<organism evidence="13 14">
    <name type="scientific">Rhodopirellula halodulae</name>
    <dbReference type="NCBI Taxonomy" id="2894198"/>
    <lineage>
        <taxon>Bacteria</taxon>
        <taxon>Pseudomonadati</taxon>
        <taxon>Planctomycetota</taxon>
        <taxon>Planctomycetia</taxon>
        <taxon>Pirellulales</taxon>
        <taxon>Pirellulaceae</taxon>
        <taxon>Rhodopirellula</taxon>
    </lineage>
</organism>
<gene>
    <name evidence="12 13" type="primary">mch</name>
    <name evidence="13" type="ORF">LOC71_03545</name>
</gene>
<evidence type="ECO:0000256" key="6">
    <source>
        <dbReference type="ARBA" id="ARBA00020597"/>
    </source>
</evidence>
<evidence type="ECO:0000256" key="5">
    <source>
        <dbReference type="ARBA" id="ARBA00012765"/>
    </source>
</evidence>
<accession>A0ABS8NCP8</accession>
<comment type="pathway">
    <text evidence="3 12">One-carbon metabolism; formaldehyde degradation; formate from formaldehyde (H(4)MPT route): step 3/5.</text>
</comment>
<evidence type="ECO:0000256" key="3">
    <source>
        <dbReference type="ARBA" id="ARBA00005087"/>
    </source>
</evidence>
<comment type="caution">
    <text evidence="13">The sequence shown here is derived from an EMBL/GenBank/DDBJ whole genome shotgun (WGS) entry which is preliminary data.</text>
</comment>
<evidence type="ECO:0000256" key="9">
    <source>
        <dbReference type="ARBA" id="ARBA00022801"/>
    </source>
</evidence>
<comment type="similarity">
    <text evidence="4 12">Belongs to the MCH family.</text>
</comment>
<dbReference type="Gene3D" id="3.10.340.11">
    <property type="entry name" value="Methenyltetrahydromethanopterin Cyclohydrolase, Chain A, domain 1"/>
    <property type="match status" value="1"/>
</dbReference>
<dbReference type="NCBIfam" id="TIGR03120">
    <property type="entry name" value="one_C_mch"/>
    <property type="match status" value="1"/>
</dbReference>
<dbReference type="EMBL" id="JAJKFW010000006">
    <property type="protein sequence ID" value="MCC9641335.1"/>
    <property type="molecule type" value="Genomic_DNA"/>
</dbReference>
<comment type="catalytic activity">
    <reaction evidence="11 12">
        <text>5,10-methenyl-5,6,7,8-tetrahydromethanopterin + H2O = N(5)-formyl-5,6,7,8-tetrahydromethanopterin + H(+)</text>
        <dbReference type="Rhea" id="RHEA:19053"/>
        <dbReference type="ChEBI" id="CHEBI:15377"/>
        <dbReference type="ChEBI" id="CHEBI:15378"/>
        <dbReference type="ChEBI" id="CHEBI:58018"/>
        <dbReference type="ChEBI" id="CHEBI:58337"/>
        <dbReference type="EC" id="3.5.4.27"/>
    </reaction>
</comment>
<protein>
    <recommendedName>
        <fullName evidence="6 12">Methenyltetrahydromethanopterin cyclohydrolase</fullName>
        <ecNumber evidence="5 12">3.5.4.27</ecNumber>
    </recommendedName>
    <alternativeName>
        <fullName evidence="10 12">Methenyl-H4MPT cyclohydrolase</fullName>
    </alternativeName>
</protein>
<evidence type="ECO:0000256" key="4">
    <source>
        <dbReference type="ARBA" id="ARBA00006902"/>
    </source>
</evidence>
<dbReference type="SUPFAM" id="SSF56199">
    <property type="entry name" value="Methenyltetrahydromethanopterin cyclohydrolase"/>
    <property type="match status" value="1"/>
</dbReference>
<evidence type="ECO:0000313" key="13">
    <source>
        <dbReference type="EMBL" id="MCC9641335.1"/>
    </source>
</evidence>
<dbReference type="RefSeq" id="WP_230271393.1">
    <property type="nucleotide sequence ID" value="NZ_JAJKFW010000006.1"/>
</dbReference>
<evidence type="ECO:0000256" key="11">
    <source>
        <dbReference type="ARBA" id="ARBA00048684"/>
    </source>
</evidence>
<reference evidence="13" key="1">
    <citation type="submission" date="2021-11" db="EMBL/GenBank/DDBJ databases">
        <title>Genome sequence.</title>
        <authorList>
            <person name="Sun Q."/>
        </authorList>
    </citation>
    <scope>NUCLEOTIDE SEQUENCE</scope>
    <source>
        <strain evidence="13">JC740</strain>
    </source>
</reference>
<dbReference type="Proteomes" id="UP001430306">
    <property type="component" value="Unassembled WGS sequence"/>
</dbReference>
<sequence length="333" mass="35989">MNTDAPRLNRENSPSPDLCRSAVRCFDELWDAAPRMNCDRVTIGGARVLDAGVNRLGSLEAGVGLARLCMGDFADISYSANDSLDVVDLSVSVRTDHPVKACLAGQYAGWPVSVDDFFAMASGPMRMLRGKEAMLEHLELARRATEDDFAVGVLEADRLPTEEVIQTIANECGVTTHRLCLAIAPSTSLAGSAQVVARSVETALHKLHALDFDVTAVVSAHGNAPLPPPAKDGDTIQGIGRTNDAMLYGARVTLWVDADDDAIADVAAKVPGESSDDHGKPFAQIFKQYDYDFYKVDPMLFSPAVVTMHSLRSGKSWRHGRLMPDVLRESFSL</sequence>
<comment type="function">
    <text evidence="1 12">Catalyzes the hydrolysis of methenyl-H(4)MPT(+) to 5-formyl-H(4)MPT.</text>
</comment>
<comment type="subcellular location">
    <subcellularLocation>
        <location evidence="2 12">Cytoplasm</location>
    </subcellularLocation>
</comment>
<evidence type="ECO:0000256" key="1">
    <source>
        <dbReference type="ARBA" id="ARBA00004058"/>
    </source>
</evidence>
<keyword evidence="14" id="KW-1185">Reference proteome</keyword>
<dbReference type="InterPro" id="IPR003209">
    <property type="entry name" value="METHMP_CycHdrlase"/>
</dbReference>
<evidence type="ECO:0000313" key="14">
    <source>
        <dbReference type="Proteomes" id="UP001430306"/>
    </source>
</evidence>
<keyword evidence="9 12" id="KW-0378">Hydrolase</keyword>
<name>A0ABS8NCP8_9BACT</name>
<dbReference type="HAMAP" id="MF_00486">
    <property type="entry name" value="McH"/>
    <property type="match status" value="1"/>
</dbReference>
<dbReference type="EC" id="3.5.4.27" evidence="5 12"/>
<evidence type="ECO:0000256" key="8">
    <source>
        <dbReference type="ARBA" id="ARBA00022563"/>
    </source>
</evidence>
<dbReference type="Pfam" id="PF02289">
    <property type="entry name" value="MCH"/>
    <property type="match status" value="1"/>
</dbReference>
<dbReference type="Gene3D" id="3.30.1030.10">
    <property type="entry name" value="Methenyltetrahydromethanopterin Cyclohydrolase, Chain A, domain 2"/>
    <property type="match status" value="1"/>
</dbReference>
<evidence type="ECO:0000256" key="12">
    <source>
        <dbReference type="HAMAP-Rule" id="MF_00486"/>
    </source>
</evidence>
<evidence type="ECO:0000256" key="10">
    <source>
        <dbReference type="ARBA" id="ARBA00030468"/>
    </source>
</evidence>